<dbReference type="Gene3D" id="3.90.1150.30">
    <property type="match status" value="1"/>
</dbReference>
<reference evidence="1 2" key="1">
    <citation type="submission" date="2018-05" db="EMBL/GenBank/DDBJ databases">
        <title>Genomic Encyclopedia of Type Strains, Phase IV (KMG-IV): sequencing the most valuable type-strain genomes for metagenomic binning, comparative biology and taxonomic classification.</title>
        <authorList>
            <person name="Goeker M."/>
        </authorList>
    </citation>
    <scope>NUCLEOTIDE SEQUENCE [LARGE SCALE GENOMIC DNA]</scope>
    <source>
        <strain evidence="1 2">JC118</strain>
    </source>
</reference>
<dbReference type="InterPro" id="IPR007351">
    <property type="entry name" value="YjbR"/>
</dbReference>
<protein>
    <submittedName>
        <fullName evidence="1">Putative DNA-binding protein (MmcQ/YjbR family)</fullName>
    </submittedName>
</protein>
<dbReference type="STRING" id="1034346.GCA_000313565_00926"/>
<dbReference type="Pfam" id="PF04237">
    <property type="entry name" value="YjbR"/>
    <property type="match status" value="1"/>
</dbReference>
<dbReference type="InterPro" id="IPR058532">
    <property type="entry name" value="YjbR/MT2646/Rv2570-like"/>
</dbReference>
<keyword evidence="2" id="KW-1185">Reference proteome</keyword>
<keyword evidence="1" id="KW-0238">DNA-binding</keyword>
<comment type="caution">
    <text evidence="1">The sequence shown here is derived from an EMBL/GenBank/DDBJ whole genome shotgun (WGS) entry which is preliminary data.</text>
</comment>
<dbReference type="EMBL" id="QJKH01000012">
    <property type="protein sequence ID" value="PXX77103.1"/>
    <property type="molecule type" value="Genomic_DNA"/>
</dbReference>
<evidence type="ECO:0000313" key="1">
    <source>
        <dbReference type="EMBL" id="PXX77103.1"/>
    </source>
</evidence>
<dbReference type="PANTHER" id="PTHR35145">
    <property type="entry name" value="CYTOPLASMIC PROTEIN-RELATED"/>
    <property type="match status" value="1"/>
</dbReference>
<dbReference type="Proteomes" id="UP000247612">
    <property type="component" value="Unassembled WGS sequence"/>
</dbReference>
<dbReference type="InterPro" id="IPR038056">
    <property type="entry name" value="YjbR-like_sf"/>
</dbReference>
<evidence type="ECO:0000313" key="2">
    <source>
        <dbReference type="Proteomes" id="UP000247612"/>
    </source>
</evidence>
<dbReference type="GO" id="GO:0003677">
    <property type="term" value="F:DNA binding"/>
    <property type="evidence" value="ECO:0007669"/>
    <property type="project" value="UniProtKB-KW"/>
</dbReference>
<name>A0A318KV53_9FIRM</name>
<sequence>MSNLINSIFKNKKVNLSKLEPFGFVLTETGYVFNQNLKDCELKLIIWISMSGELSAKVLDDYSEEPYTLHLTEGAAGSFVGNVKSQYEEILLSLAEQCYEPDVFHMSQALEVIEHVHNTYGDELEFLWKKSKSAVWRRKDNNKWYGVMLSITKRQLGLDGDDLIEIIDLRIQPEELESLADHQYYFPGYHMNKKHWLTIILDDSINLDEIKQRIAVSYQLASLK</sequence>
<organism evidence="1 2">
    <name type="scientific">Dielma fastidiosa</name>
    <dbReference type="NCBI Taxonomy" id="1034346"/>
    <lineage>
        <taxon>Bacteria</taxon>
        <taxon>Bacillati</taxon>
        <taxon>Bacillota</taxon>
        <taxon>Erysipelotrichia</taxon>
        <taxon>Erysipelotrichales</taxon>
        <taxon>Erysipelotrichaceae</taxon>
        <taxon>Dielma</taxon>
    </lineage>
</organism>
<gene>
    <name evidence="1" type="ORF">DES51_11243</name>
</gene>
<dbReference type="RefSeq" id="WP_022937239.1">
    <property type="nucleotide sequence ID" value="NZ_CABKRQ010000002.1"/>
</dbReference>
<accession>A0A318KV53</accession>
<proteinExistence type="predicted"/>
<dbReference type="SUPFAM" id="SSF142906">
    <property type="entry name" value="YjbR-like"/>
    <property type="match status" value="1"/>
</dbReference>
<dbReference type="AlphaFoldDB" id="A0A318KV53"/>
<dbReference type="PANTHER" id="PTHR35145:SF1">
    <property type="entry name" value="CYTOPLASMIC PROTEIN"/>
    <property type="match status" value="1"/>
</dbReference>